<evidence type="ECO:0000313" key="3">
    <source>
        <dbReference type="WBParaSite" id="HCON_00009890-00001"/>
    </source>
</evidence>
<reference evidence="3" key="1">
    <citation type="submission" date="2020-12" db="UniProtKB">
        <authorList>
            <consortium name="WormBaseParasite"/>
        </authorList>
    </citation>
    <scope>IDENTIFICATION</scope>
    <source>
        <strain evidence="3">MHco3</strain>
    </source>
</reference>
<keyword evidence="2" id="KW-1185">Reference proteome</keyword>
<evidence type="ECO:0000313" key="2">
    <source>
        <dbReference type="Proteomes" id="UP000025227"/>
    </source>
</evidence>
<organism evidence="2 3">
    <name type="scientific">Haemonchus contortus</name>
    <name type="common">Barber pole worm</name>
    <dbReference type="NCBI Taxonomy" id="6289"/>
    <lineage>
        <taxon>Eukaryota</taxon>
        <taxon>Metazoa</taxon>
        <taxon>Ecdysozoa</taxon>
        <taxon>Nematoda</taxon>
        <taxon>Chromadorea</taxon>
        <taxon>Rhabditida</taxon>
        <taxon>Rhabditina</taxon>
        <taxon>Rhabditomorpha</taxon>
        <taxon>Strongyloidea</taxon>
        <taxon>Trichostrongylidae</taxon>
        <taxon>Haemonchus</taxon>
    </lineage>
</organism>
<protein>
    <submittedName>
        <fullName evidence="3">Uncharacterized protein</fullName>
    </submittedName>
</protein>
<evidence type="ECO:0000256" key="1">
    <source>
        <dbReference type="SAM" id="MobiDB-lite"/>
    </source>
</evidence>
<proteinExistence type="predicted"/>
<name>A0A7I4XTM5_HAECO</name>
<dbReference type="AlphaFoldDB" id="A0A7I4XTM5"/>
<feature type="region of interest" description="Disordered" evidence="1">
    <location>
        <begin position="21"/>
        <end position="44"/>
    </location>
</feature>
<accession>A0A7I4XTM5</accession>
<dbReference type="Proteomes" id="UP000025227">
    <property type="component" value="Unplaced"/>
</dbReference>
<sequence>MPHAGIKPATFCLQDRRSETKPMRHGCQSNSGKGSDPSSLPLHHGDPFARCGQLRISTGTISQCFGHATLSAYNFFGFKGSSGIFFWLVNAECDTFYLTFKIMPYAGIEPANSVSRPIYELCRTNVS</sequence>
<dbReference type="WBParaSite" id="HCON_00009890-00001">
    <property type="protein sequence ID" value="HCON_00009890-00001"/>
    <property type="gene ID" value="HCON_00009890"/>
</dbReference>
<feature type="compositionally biased region" description="Polar residues" evidence="1">
    <location>
        <begin position="27"/>
        <end position="38"/>
    </location>
</feature>